<protein>
    <recommendedName>
        <fullName evidence="2">SCD domain-containing protein</fullName>
    </recommendedName>
</protein>
<evidence type="ECO:0000313" key="4">
    <source>
        <dbReference type="Proteomes" id="UP000294933"/>
    </source>
</evidence>
<feature type="region of interest" description="Disordered" evidence="1">
    <location>
        <begin position="1218"/>
        <end position="1386"/>
    </location>
</feature>
<feature type="compositionally biased region" description="Polar residues" evidence="1">
    <location>
        <begin position="1343"/>
        <end position="1354"/>
    </location>
</feature>
<dbReference type="Proteomes" id="UP000294933">
    <property type="component" value="Unassembled WGS sequence"/>
</dbReference>
<keyword evidence="4" id="KW-1185">Reference proteome</keyword>
<feature type="compositionally biased region" description="Low complexity" evidence="1">
    <location>
        <begin position="1259"/>
        <end position="1276"/>
    </location>
</feature>
<evidence type="ECO:0000313" key="3">
    <source>
        <dbReference type="EMBL" id="TDL19464.1"/>
    </source>
</evidence>
<feature type="region of interest" description="Disordered" evidence="1">
    <location>
        <begin position="954"/>
        <end position="1007"/>
    </location>
</feature>
<dbReference type="InterPro" id="IPR013721">
    <property type="entry name" value="STAG"/>
</dbReference>
<dbReference type="SUPFAM" id="SSF48371">
    <property type="entry name" value="ARM repeat"/>
    <property type="match status" value="1"/>
</dbReference>
<feature type="compositionally biased region" description="Low complexity" evidence="1">
    <location>
        <begin position="1"/>
        <end position="14"/>
    </location>
</feature>
<feature type="compositionally biased region" description="Basic and acidic residues" evidence="1">
    <location>
        <begin position="954"/>
        <end position="964"/>
    </location>
</feature>
<dbReference type="PROSITE" id="PS51425">
    <property type="entry name" value="SCD"/>
    <property type="match status" value="1"/>
</dbReference>
<dbReference type="Pfam" id="PF21581">
    <property type="entry name" value="SCD"/>
    <property type="match status" value="1"/>
</dbReference>
<feature type="compositionally biased region" description="Basic and acidic residues" evidence="1">
    <location>
        <begin position="316"/>
        <end position="325"/>
    </location>
</feature>
<dbReference type="InterPro" id="IPR011989">
    <property type="entry name" value="ARM-like"/>
</dbReference>
<dbReference type="Pfam" id="PF24571">
    <property type="entry name" value="HEAT_SCC3-SA"/>
    <property type="match status" value="1"/>
</dbReference>
<evidence type="ECO:0000259" key="2">
    <source>
        <dbReference type="PROSITE" id="PS51425"/>
    </source>
</evidence>
<dbReference type="OrthoDB" id="498590at2759"/>
<proteinExistence type="predicted"/>
<feature type="region of interest" description="Disordered" evidence="1">
    <location>
        <begin position="301"/>
        <end position="325"/>
    </location>
</feature>
<dbReference type="InterPro" id="IPR056396">
    <property type="entry name" value="HEAT_SCC3-SA"/>
</dbReference>
<name>A0A4Y7PVP3_9AGAM</name>
<dbReference type="PANTHER" id="PTHR11199">
    <property type="entry name" value="STROMAL ANTIGEN"/>
    <property type="match status" value="1"/>
</dbReference>
<dbReference type="InterPro" id="IPR039662">
    <property type="entry name" value="Cohesin_Scc3/SA"/>
</dbReference>
<evidence type="ECO:0000256" key="1">
    <source>
        <dbReference type="SAM" id="MobiDB-lite"/>
    </source>
</evidence>
<dbReference type="EMBL" id="ML170196">
    <property type="protein sequence ID" value="TDL19464.1"/>
    <property type="molecule type" value="Genomic_DNA"/>
</dbReference>
<feature type="region of interest" description="Disordered" evidence="1">
    <location>
        <begin position="531"/>
        <end position="553"/>
    </location>
</feature>
<dbReference type="GO" id="GO:0005634">
    <property type="term" value="C:nucleus"/>
    <property type="evidence" value="ECO:0007669"/>
    <property type="project" value="TreeGrafter"/>
</dbReference>
<dbReference type="GO" id="GO:0008278">
    <property type="term" value="C:cohesin complex"/>
    <property type="evidence" value="ECO:0007669"/>
    <property type="project" value="TreeGrafter"/>
</dbReference>
<feature type="compositionally biased region" description="Basic and acidic residues" evidence="1">
    <location>
        <begin position="992"/>
        <end position="1007"/>
    </location>
</feature>
<dbReference type="Pfam" id="PF08514">
    <property type="entry name" value="STAG"/>
    <property type="match status" value="1"/>
</dbReference>
<feature type="domain" description="SCD" evidence="2">
    <location>
        <begin position="347"/>
        <end position="432"/>
    </location>
</feature>
<reference evidence="3 4" key="1">
    <citation type="submission" date="2018-06" db="EMBL/GenBank/DDBJ databases">
        <title>A transcriptomic atlas of mushroom development highlights an independent origin of complex multicellularity.</title>
        <authorList>
            <consortium name="DOE Joint Genome Institute"/>
            <person name="Krizsan K."/>
            <person name="Almasi E."/>
            <person name="Merenyi Z."/>
            <person name="Sahu N."/>
            <person name="Viragh M."/>
            <person name="Koszo T."/>
            <person name="Mondo S."/>
            <person name="Kiss B."/>
            <person name="Balint B."/>
            <person name="Kues U."/>
            <person name="Barry K."/>
            <person name="Hegedus J.C."/>
            <person name="Henrissat B."/>
            <person name="Johnson J."/>
            <person name="Lipzen A."/>
            <person name="Ohm R."/>
            <person name="Nagy I."/>
            <person name="Pangilinan J."/>
            <person name="Yan J."/>
            <person name="Xiong Y."/>
            <person name="Grigoriev I.V."/>
            <person name="Hibbett D.S."/>
            <person name="Nagy L.G."/>
        </authorList>
    </citation>
    <scope>NUCLEOTIDE SEQUENCE [LARGE SCALE GENOMIC DNA]</scope>
    <source>
        <strain evidence="3 4">SZMC22713</strain>
    </source>
</reference>
<dbReference type="STRING" id="50990.A0A4Y7PVP3"/>
<feature type="compositionally biased region" description="Basic residues" evidence="1">
    <location>
        <begin position="74"/>
        <end position="86"/>
    </location>
</feature>
<accession>A0A4Y7PVP3</accession>
<dbReference type="Gene3D" id="1.25.10.10">
    <property type="entry name" value="Leucine-rich Repeat Variant"/>
    <property type="match status" value="1"/>
</dbReference>
<feature type="region of interest" description="Disordered" evidence="1">
    <location>
        <begin position="1"/>
        <end position="120"/>
    </location>
</feature>
<dbReference type="GO" id="GO:0003682">
    <property type="term" value="F:chromatin binding"/>
    <property type="evidence" value="ECO:0007669"/>
    <property type="project" value="TreeGrafter"/>
</dbReference>
<organism evidence="3 4">
    <name type="scientific">Rickenella mellea</name>
    <dbReference type="NCBI Taxonomy" id="50990"/>
    <lineage>
        <taxon>Eukaryota</taxon>
        <taxon>Fungi</taxon>
        <taxon>Dikarya</taxon>
        <taxon>Basidiomycota</taxon>
        <taxon>Agaricomycotina</taxon>
        <taxon>Agaricomycetes</taxon>
        <taxon>Hymenochaetales</taxon>
        <taxon>Rickenellaceae</taxon>
        <taxon>Rickenella</taxon>
    </lineage>
</organism>
<dbReference type="VEuPathDB" id="FungiDB:BD410DRAFT_773910"/>
<sequence length="1404" mass="154811">MSPSTQTMTETETTPKPRRSGRDKKQAERFVLGASSNKRKRNEDTDGDEMMSAAESEPEKGDETADEDDYVAPKKTKATSKGKGKARGPVAPKKPRATKATPKTTTRKGKQKEGGDAFDPNKAFAESKIANDNGLFNAIMNPSAALQGTVEDFLESLSESPEAALADLINCILRACGSNDSVDSYRAVDYDGVVDALDDFTEVLKEDNSPTYPLTSKLPAFKKFRKSLSEFLHRLVTSSAELATLYTSDLLPTLQTWVVAMSSSQLRSFRHTATVIALELETALCDVAAAVEKEAEVITRQREGERKRKGKASGAGRDKEFEGKAAEVKERRTKMQEFLKEYFDGVFVHRYRDLDPNIRAECVHAMGNWLKKFPAHFLDGQYLRYIGWVLSDANTHVRLEAVRALVSLYVKEDFIVSLHHFTERFKPRLIEMATGDTDLGVRVAVIQALSAIDAHGLLEEDQREKLCLLVFDEEAKVRKAVSSFVKGVWEETVEQRLVGKKAGTEEKDRAGVKALALLLVKWTRALDTNADTAVEDGENGESQNDTPSRVNPHQKGGIALAVEALWEDVETVSDWQAMIDLLLLDHSAGGTGNGAAAVSSKRKQKKTADDAVVDEAWRLEEVEETVLLEVLTVALRKSKTEATGGKKGAEDAVASEITRALIKSLPSLFTKHQTDESRIADVLLIPEIMNLEMYLEMRMITAYEALWDDITKQFLSHSTPTVLSHAMSAIRHLMSATSLSNTNSAKILELEDELSSSLRDAVARRDELEVASFTEDEALSLGAICARLVTLSGTRDMTTWMEEDEGGKQSSAWDIICALAERGRLGYKEEELMVERALHQLTLHIIWKARSFVAGVEEADRERLLEALREQRDILLEKLTEYAIGTQSNAIEGVKRAAFQHLMTLYSLFCPASTTGPDGTQLPLAPLALTMDDEVQYRCAGFVQAEIERYAEDMEGERPHRDTGSGDESQFGSGSELEEDGDAAKAKKGKGKDRAKGKMQESDDDRLLPRSKLEQEYVLNTTVATFLRAIRVGAVDVKHGAVLLTHYGRIGSAFDISVRVVVDSLREEGMHKDNGALVATVITRALQDSFTLYLDAMVDNDTHTLALSKLLASCLLIRGAQLAIVKRLESDHVVDIHTNSTTWITKVIAGYETNGNKKGRTKAVLFFRVLLQLLVAIQSRDALKIKAHLDQNIAQNKIEVSATSKSWEPYRAYEKRLTTAGSKEKGKKGRGKANQTDDAVTTDDDEEMEVHGLVTNASQFTQPTQTTMPTGTQPSQRPRPRPAYRSKNAVSENEASDVESRPGDDNVDGLSAPPSPPVRNSATPAKSRKTNGRTSPAKLPSVGGSQSPTHSQTSPRKRSHPATDTEEDDLYVREDGVNGNTVDDDATLATQSSEIIVRRKRVRH</sequence>
<feature type="compositionally biased region" description="Polar residues" evidence="1">
    <location>
        <begin position="540"/>
        <end position="551"/>
    </location>
</feature>
<dbReference type="GO" id="GO:0007062">
    <property type="term" value="P:sister chromatid cohesion"/>
    <property type="evidence" value="ECO:0007669"/>
    <property type="project" value="UniProtKB-ARBA"/>
</dbReference>
<dbReference type="InterPro" id="IPR020839">
    <property type="entry name" value="SCD"/>
</dbReference>
<dbReference type="PANTHER" id="PTHR11199:SF0">
    <property type="entry name" value="LD34181P-RELATED"/>
    <property type="match status" value="1"/>
</dbReference>
<dbReference type="InterPro" id="IPR016024">
    <property type="entry name" value="ARM-type_fold"/>
</dbReference>
<dbReference type="GO" id="GO:0000785">
    <property type="term" value="C:chromatin"/>
    <property type="evidence" value="ECO:0007669"/>
    <property type="project" value="TreeGrafter"/>
</dbReference>
<gene>
    <name evidence="3" type="ORF">BD410DRAFT_773910</name>
</gene>